<evidence type="ECO:0008006" key="3">
    <source>
        <dbReference type="Google" id="ProtNLM"/>
    </source>
</evidence>
<organism evidence="1 2">
    <name type="scientific">Paenibacillus terricola</name>
    <dbReference type="NCBI Taxonomy" id="2763503"/>
    <lineage>
        <taxon>Bacteria</taxon>
        <taxon>Bacillati</taxon>
        <taxon>Bacillota</taxon>
        <taxon>Bacilli</taxon>
        <taxon>Bacillales</taxon>
        <taxon>Paenibacillaceae</taxon>
        <taxon>Paenibacillus</taxon>
    </lineage>
</organism>
<name>A0ABR8MMN7_9BACL</name>
<gene>
    <name evidence="1" type="ORF">H8B09_00800</name>
</gene>
<evidence type="ECO:0000313" key="1">
    <source>
        <dbReference type="EMBL" id="MBD3917276.1"/>
    </source>
</evidence>
<keyword evidence="2" id="KW-1185">Reference proteome</keyword>
<accession>A0ABR8MMN7</accession>
<comment type="caution">
    <text evidence="1">The sequence shown here is derived from an EMBL/GenBank/DDBJ whole genome shotgun (WGS) entry which is preliminary data.</text>
</comment>
<dbReference type="EMBL" id="JACXZA010000001">
    <property type="protein sequence ID" value="MBD3917276.1"/>
    <property type="molecule type" value="Genomic_DNA"/>
</dbReference>
<dbReference type="RefSeq" id="WP_191201593.1">
    <property type="nucleotide sequence ID" value="NZ_JACXZA010000001.1"/>
</dbReference>
<evidence type="ECO:0000313" key="2">
    <source>
        <dbReference type="Proteomes" id="UP000609346"/>
    </source>
</evidence>
<protein>
    <recommendedName>
        <fullName evidence="3">DUF2642 domain-containing protein</fullName>
    </recommendedName>
</protein>
<dbReference type="Proteomes" id="UP000609346">
    <property type="component" value="Unassembled WGS sequence"/>
</dbReference>
<reference evidence="1 2" key="1">
    <citation type="submission" date="2020-09" db="EMBL/GenBank/DDBJ databases">
        <title>Paenibacillus sp. strain PR3 16S rRNA gene Genome sequencing and assembly.</title>
        <authorList>
            <person name="Kim J."/>
        </authorList>
    </citation>
    <scope>NUCLEOTIDE SEQUENCE [LARGE SCALE GENOMIC DNA]</scope>
    <source>
        <strain evidence="1 2">PR3</strain>
    </source>
</reference>
<sequence length="69" mass="7383">MGMTLSGQLSNLLGNEVTVVTIAYGQLSVIGTLTQVGSDYATVSFEDSGVFYNLNIPFVNIAYVHQNPI</sequence>
<proteinExistence type="predicted"/>